<dbReference type="EMBL" id="JAGSXJ010000066">
    <property type="protein sequence ID" value="KAH6656184.1"/>
    <property type="molecule type" value="Genomic_DNA"/>
</dbReference>
<evidence type="ECO:0000313" key="3">
    <source>
        <dbReference type="Proteomes" id="UP000770015"/>
    </source>
</evidence>
<gene>
    <name evidence="2" type="ORF">F5X68DRAFT_72653</name>
</gene>
<organism evidence="2 3">
    <name type="scientific">Plectosphaerella plurivora</name>
    <dbReference type="NCBI Taxonomy" id="936078"/>
    <lineage>
        <taxon>Eukaryota</taxon>
        <taxon>Fungi</taxon>
        <taxon>Dikarya</taxon>
        <taxon>Ascomycota</taxon>
        <taxon>Pezizomycotina</taxon>
        <taxon>Sordariomycetes</taxon>
        <taxon>Hypocreomycetidae</taxon>
        <taxon>Glomerellales</taxon>
        <taxon>Plectosphaerellaceae</taxon>
        <taxon>Plectosphaerella</taxon>
    </lineage>
</organism>
<sequence>MAYLSPFYTPHFSRDLSDVPPPLHDANAFIMPERLYHPHRITTSNTWSILTDSPPTVTPEQRTEQAYRSFQSDCYSAAPGTPTPNHFPAHKEAEWWPPRLRRGHRDRSQVALVLGWLCLFLLAAMAFAICWVVGYQTAQGWVFSHLASAAHWALEALKKAFRKAWSAVRFGLRRLSSISKTAMAWLQEFFRYVAPRARISSRHLRTEHTVLPGWVGLDAQCQPSSLPGVASLRALAP</sequence>
<accession>A0A9P8UQ45</accession>
<dbReference type="Proteomes" id="UP000770015">
    <property type="component" value="Unassembled WGS sequence"/>
</dbReference>
<evidence type="ECO:0000313" key="2">
    <source>
        <dbReference type="EMBL" id="KAH6656184.1"/>
    </source>
</evidence>
<comment type="caution">
    <text evidence="2">The sequence shown here is derived from an EMBL/GenBank/DDBJ whole genome shotgun (WGS) entry which is preliminary data.</text>
</comment>
<feature type="transmembrane region" description="Helical" evidence="1">
    <location>
        <begin position="110"/>
        <end position="134"/>
    </location>
</feature>
<keyword evidence="3" id="KW-1185">Reference proteome</keyword>
<name>A0A9P8UQ45_9PEZI</name>
<evidence type="ECO:0000256" key="1">
    <source>
        <dbReference type="SAM" id="Phobius"/>
    </source>
</evidence>
<protein>
    <submittedName>
        <fullName evidence="2">Uncharacterized protein</fullName>
    </submittedName>
</protein>
<proteinExistence type="predicted"/>
<keyword evidence="1" id="KW-0812">Transmembrane</keyword>
<reference evidence="2" key="1">
    <citation type="journal article" date="2021" name="Nat. Commun.">
        <title>Genetic determinants of endophytism in the Arabidopsis root mycobiome.</title>
        <authorList>
            <person name="Mesny F."/>
            <person name="Miyauchi S."/>
            <person name="Thiergart T."/>
            <person name="Pickel B."/>
            <person name="Atanasova L."/>
            <person name="Karlsson M."/>
            <person name="Huettel B."/>
            <person name="Barry K.W."/>
            <person name="Haridas S."/>
            <person name="Chen C."/>
            <person name="Bauer D."/>
            <person name="Andreopoulos W."/>
            <person name="Pangilinan J."/>
            <person name="LaButti K."/>
            <person name="Riley R."/>
            <person name="Lipzen A."/>
            <person name="Clum A."/>
            <person name="Drula E."/>
            <person name="Henrissat B."/>
            <person name="Kohler A."/>
            <person name="Grigoriev I.V."/>
            <person name="Martin F.M."/>
            <person name="Hacquard S."/>
        </authorList>
    </citation>
    <scope>NUCLEOTIDE SEQUENCE</scope>
    <source>
        <strain evidence="2">MPI-SDFR-AT-0117</strain>
    </source>
</reference>
<keyword evidence="1" id="KW-1133">Transmembrane helix</keyword>
<dbReference type="AlphaFoldDB" id="A0A9P8UQ45"/>
<dbReference type="OrthoDB" id="10572787at2759"/>
<keyword evidence="1" id="KW-0472">Membrane</keyword>